<proteinExistence type="predicted"/>
<keyword evidence="4" id="KW-1185">Reference proteome</keyword>
<dbReference type="EMBL" id="JAMQOP010000004">
    <property type="protein sequence ID" value="MDS0300840.1"/>
    <property type="molecule type" value="Genomic_DNA"/>
</dbReference>
<feature type="region of interest" description="Disordered" evidence="1">
    <location>
        <begin position="175"/>
        <end position="257"/>
    </location>
</feature>
<name>A0ABU2GJ62_9EURY</name>
<keyword evidence="2" id="KW-1133">Transmembrane helix</keyword>
<evidence type="ECO:0000256" key="1">
    <source>
        <dbReference type="SAM" id="MobiDB-lite"/>
    </source>
</evidence>
<dbReference type="Proteomes" id="UP001257060">
    <property type="component" value="Unassembled WGS sequence"/>
</dbReference>
<reference evidence="3 4" key="1">
    <citation type="submission" date="2022-06" db="EMBL/GenBank/DDBJ databases">
        <title>Halogeometricum sp. a new haloarchaeum isolate from saline soil.</title>
        <authorList>
            <person name="Strakova D."/>
            <person name="Galisteo C."/>
            <person name="Sanchez-Porro C."/>
            <person name="Ventosa A."/>
        </authorList>
    </citation>
    <scope>NUCLEOTIDE SEQUENCE [LARGE SCALE GENOMIC DNA]</scope>
    <source>
        <strain evidence="3 4">S1BR25-6</strain>
    </source>
</reference>
<evidence type="ECO:0000256" key="2">
    <source>
        <dbReference type="SAM" id="Phobius"/>
    </source>
</evidence>
<keyword evidence="2" id="KW-0472">Membrane</keyword>
<evidence type="ECO:0000313" key="4">
    <source>
        <dbReference type="Proteomes" id="UP001257060"/>
    </source>
</evidence>
<organism evidence="3 4">
    <name type="scientific">Halogeometricum salsisoli</name>
    <dbReference type="NCBI Taxonomy" id="2950536"/>
    <lineage>
        <taxon>Archaea</taxon>
        <taxon>Methanobacteriati</taxon>
        <taxon>Methanobacteriota</taxon>
        <taxon>Stenosarchaea group</taxon>
        <taxon>Halobacteria</taxon>
        <taxon>Halobacteriales</taxon>
        <taxon>Haloferacaceae</taxon>
        <taxon>Halogeometricum</taxon>
    </lineage>
</organism>
<feature type="compositionally biased region" description="Acidic residues" evidence="1">
    <location>
        <begin position="198"/>
        <end position="228"/>
    </location>
</feature>
<protein>
    <recommendedName>
        <fullName evidence="5">Cell surface protein</fullName>
    </recommendedName>
</protein>
<evidence type="ECO:0000313" key="3">
    <source>
        <dbReference type="EMBL" id="MDS0300840.1"/>
    </source>
</evidence>
<comment type="caution">
    <text evidence="3">The sequence shown here is derived from an EMBL/GenBank/DDBJ whole genome shotgun (WGS) entry which is preliminary data.</text>
</comment>
<keyword evidence="2" id="KW-0812">Transmembrane</keyword>
<sequence length="283" mass="28071">MVNTSRSAAGRLVRIVAVAFVLLAVVSASATATAGVTTVRVDAATERMAVSETTTVHLVVDGVDGGVGAYDLAVGLSDSSVATITDVTLLGEPKLHTVEVAQDGASADLKAALMDTDDAGPVTVAAVTLSGVAPGTTDVSVSVSALGDEDGSPYPTDVSAASVTVDAVGATDSGVYDSAAEDDSVDQPDDAAVSPSDDASDGPAADDDPVTESADGADDVALDDDAETSGDAPAALDAPTEGERSVPNDEPLRLGPEDVPTWTAVIAAAALVAALVAVRRRRR</sequence>
<accession>A0ABU2GJ62</accession>
<feature type="compositionally biased region" description="Acidic residues" evidence="1">
    <location>
        <begin position="179"/>
        <end position="189"/>
    </location>
</feature>
<feature type="compositionally biased region" description="Basic and acidic residues" evidence="1">
    <location>
        <begin position="241"/>
        <end position="256"/>
    </location>
</feature>
<feature type="transmembrane region" description="Helical" evidence="2">
    <location>
        <begin position="259"/>
        <end position="278"/>
    </location>
</feature>
<evidence type="ECO:0008006" key="5">
    <source>
        <dbReference type="Google" id="ProtNLM"/>
    </source>
</evidence>
<dbReference type="RefSeq" id="WP_310925758.1">
    <property type="nucleotide sequence ID" value="NZ_JAMQOP010000004.1"/>
</dbReference>
<gene>
    <name evidence="3" type="ORF">NDI76_18995</name>
</gene>